<name>A0AAW0ESL0_9TRYP</name>
<feature type="compositionally biased region" description="Acidic residues" evidence="1">
    <location>
        <begin position="225"/>
        <end position="235"/>
    </location>
</feature>
<proteinExistence type="predicted"/>
<sequence>MSCSTGLPSRVLRLPPPLLPASVGQPLEAQQRRSWTAVRPSPDRAALLLLSHHECQLLAVPHVAAAAVDVVPVVLPQPHRRLTSSCWLSVSLGDDTAVALGDAAAAVTLARRVTTTASASADDGDEWAQHTIFLEEDEDYSSGGVVFSRSRCGARAAVWRAVTAVLPGSYTSHSTAGAPLTVLCQRAGDVYVGSGVAARRPCSAVWLSSTQGGLAWRVPLAAPPGEDEDDGDGGDDGGGGARLSAAATARRPPTLFDVRQHGRRRDAGSSSGGGGVGTGPLGCVFAAAFHRHVGLFTTATVTPAVYFALPTAPRGGGAWRVTSVVEAPSAATLASTTAGGSSSSSGGGHLLLVSAHRHSLAHGGTSTHVLYDSRNSLAPVWVAEETPAAPPVLDSASYADAPVLSEWLPPAGQRRHALWVTYTPATAAKEARHRAGVCVAHDGTAVMEDGALWHDTEGGEDVAPAPLTYELQPPQSLLTASRQALRVRALTYTGDILHYVCEDVS</sequence>
<evidence type="ECO:0000313" key="2">
    <source>
        <dbReference type="EMBL" id="KAK7196414.1"/>
    </source>
</evidence>
<evidence type="ECO:0000313" key="3">
    <source>
        <dbReference type="Proteomes" id="UP001430356"/>
    </source>
</evidence>
<dbReference type="AlphaFoldDB" id="A0AAW0ESL0"/>
<protein>
    <submittedName>
        <fullName evidence="2">Uncharacterized protein</fullName>
    </submittedName>
</protein>
<feature type="region of interest" description="Disordered" evidence="1">
    <location>
        <begin position="218"/>
        <end position="274"/>
    </location>
</feature>
<dbReference type="Proteomes" id="UP001430356">
    <property type="component" value="Unassembled WGS sequence"/>
</dbReference>
<accession>A0AAW0ESL0</accession>
<keyword evidence="3" id="KW-1185">Reference proteome</keyword>
<organism evidence="2 3">
    <name type="scientific">Novymonas esmeraldas</name>
    <dbReference type="NCBI Taxonomy" id="1808958"/>
    <lineage>
        <taxon>Eukaryota</taxon>
        <taxon>Discoba</taxon>
        <taxon>Euglenozoa</taxon>
        <taxon>Kinetoplastea</taxon>
        <taxon>Metakinetoplastina</taxon>
        <taxon>Trypanosomatida</taxon>
        <taxon>Trypanosomatidae</taxon>
        <taxon>Novymonas</taxon>
    </lineage>
</organism>
<comment type="caution">
    <text evidence="2">The sequence shown here is derived from an EMBL/GenBank/DDBJ whole genome shotgun (WGS) entry which is preliminary data.</text>
</comment>
<dbReference type="EMBL" id="JAECZO010000075">
    <property type="protein sequence ID" value="KAK7196414.1"/>
    <property type="molecule type" value="Genomic_DNA"/>
</dbReference>
<evidence type="ECO:0000256" key="1">
    <source>
        <dbReference type="SAM" id="MobiDB-lite"/>
    </source>
</evidence>
<gene>
    <name evidence="2" type="ORF">NESM_000578500</name>
</gene>
<reference evidence="2 3" key="1">
    <citation type="journal article" date="2021" name="MBio">
        <title>A New Model Trypanosomatid, Novymonas esmeraldas: Genomic Perception of Its 'Candidatus Pandoraea novymonadis' Endosymbiont.</title>
        <authorList>
            <person name="Zakharova A."/>
            <person name="Saura A."/>
            <person name="Butenko A."/>
            <person name="Podesvova L."/>
            <person name="Warmusova S."/>
            <person name="Kostygov A.Y."/>
            <person name="Nenarokova A."/>
            <person name="Lukes J."/>
            <person name="Opperdoes F.R."/>
            <person name="Yurchenko V."/>
        </authorList>
    </citation>
    <scope>NUCLEOTIDE SEQUENCE [LARGE SCALE GENOMIC DNA]</scope>
    <source>
        <strain evidence="2 3">E262AT.01</strain>
    </source>
</reference>